<dbReference type="AlphaFoldDB" id="A0A399J7K9"/>
<dbReference type="EMBL" id="QQXK01000036">
    <property type="protein sequence ID" value="RII41110.1"/>
    <property type="molecule type" value="Genomic_DNA"/>
</dbReference>
<accession>A0A399J7K9</accession>
<evidence type="ECO:0000313" key="2">
    <source>
        <dbReference type="EMBL" id="RII41110.1"/>
    </source>
</evidence>
<evidence type="ECO:0000313" key="3">
    <source>
        <dbReference type="Proteomes" id="UP000265419"/>
    </source>
</evidence>
<keyword evidence="3" id="KW-1185">Reference proteome</keyword>
<organism evidence="2 3">
    <name type="scientific">Galactobacter valiniphilus</name>
    <dbReference type="NCBI Taxonomy" id="2676122"/>
    <lineage>
        <taxon>Bacteria</taxon>
        <taxon>Bacillati</taxon>
        <taxon>Actinomycetota</taxon>
        <taxon>Actinomycetes</taxon>
        <taxon>Micrococcales</taxon>
        <taxon>Micrococcaceae</taxon>
        <taxon>Galactobacter</taxon>
    </lineage>
</organism>
<reference evidence="2 3" key="1">
    <citation type="submission" date="2018-07" db="EMBL/GenBank/DDBJ databases">
        <title>Arthrobacter sp. nov., isolated from raw cow's milk with high bacterial count.</title>
        <authorList>
            <person name="Hahne J."/>
            <person name="Isele D."/>
            <person name="Lipski A."/>
        </authorList>
    </citation>
    <scope>NUCLEOTIDE SEQUENCE [LARGE SCALE GENOMIC DNA]</scope>
    <source>
        <strain evidence="2 3">JZ R-35</strain>
    </source>
</reference>
<dbReference type="Proteomes" id="UP000265419">
    <property type="component" value="Unassembled WGS sequence"/>
</dbReference>
<evidence type="ECO:0000256" key="1">
    <source>
        <dbReference type="SAM" id="MobiDB-lite"/>
    </source>
</evidence>
<name>A0A399J7K9_9MICC</name>
<comment type="caution">
    <text evidence="2">The sequence shown here is derived from an EMBL/GenBank/DDBJ whole genome shotgun (WGS) entry which is preliminary data.</text>
</comment>
<sequence>MLWRRAARLGVIPTQPGHHGAREVAQPHARDAEQTGGPRGVPGQLKRVAGGQAGDPPRADDPQEGVAARARAAHADALAGEG</sequence>
<feature type="compositionally biased region" description="Low complexity" evidence="1">
    <location>
        <begin position="67"/>
        <end position="82"/>
    </location>
</feature>
<proteinExistence type="predicted"/>
<feature type="region of interest" description="Disordered" evidence="1">
    <location>
        <begin position="1"/>
        <end position="82"/>
    </location>
</feature>
<protein>
    <submittedName>
        <fullName evidence="2">Uncharacterized protein</fullName>
    </submittedName>
</protein>
<gene>
    <name evidence="2" type="ORF">DWB68_14240</name>
</gene>